<dbReference type="EMBL" id="LCFB01000024">
    <property type="protein sequence ID" value="KKS84206.1"/>
    <property type="molecule type" value="Genomic_DNA"/>
</dbReference>
<accession>A0A0G1EME7</accession>
<dbReference type="STRING" id="1618436.UV59_C0024G0002"/>
<feature type="transmembrane region" description="Helical" evidence="1">
    <location>
        <begin position="12"/>
        <end position="34"/>
    </location>
</feature>
<keyword evidence="1" id="KW-0812">Transmembrane</keyword>
<name>A0A0G1EME7_9BACT</name>
<evidence type="ECO:0000313" key="3">
    <source>
        <dbReference type="Proteomes" id="UP000034543"/>
    </source>
</evidence>
<keyword evidence="1" id="KW-0472">Membrane</keyword>
<protein>
    <submittedName>
        <fullName evidence="2">Uncharacterized protein</fullName>
    </submittedName>
</protein>
<comment type="caution">
    <text evidence="2">The sequence shown here is derived from an EMBL/GenBank/DDBJ whole genome shotgun (WGS) entry which is preliminary data.</text>
</comment>
<evidence type="ECO:0000313" key="2">
    <source>
        <dbReference type="EMBL" id="KKS84206.1"/>
    </source>
</evidence>
<organism evidence="2 3">
    <name type="scientific">Candidatus Gottesmanbacteria bacterium GW2011_GWA1_43_11</name>
    <dbReference type="NCBI Taxonomy" id="1618436"/>
    <lineage>
        <taxon>Bacteria</taxon>
        <taxon>Candidatus Gottesmaniibacteriota</taxon>
    </lineage>
</organism>
<gene>
    <name evidence="2" type="ORF">UV59_C0024G0002</name>
</gene>
<feature type="transmembrane region" description="Helical" evidence="1">
    <location>
        <begin position="46"/>
        <end position="69"/>
    </location>
</feature>
<sequence>MSSNWLWGKAMSLKTVGIIVAVVGLLVGLAFVLADVIGIGQHPGGFGIRQLIGTVVGVVIVVVGVVIYLRANRSSTPQ</sequence>
<dbReference type="Proteomes" id="UP000034543">
    <property type="component" value="Unassembled WGS sequence"/>
</dbReference>
<dbReference type="AlphaFoldDB" id="A0A0G1EME7"/>
<keyword evidence="1" id="KW-1133">Transmembrane helix</keyword>
<reference evidence="2 3" key="1">
    <citation type="journal article" date="2015" name="Nature">
        <title>rRNA introns, odd ribosomes, and small enigmatic genomes across a large radiation of phyla.</title>
        <authorList>
            <person name="Brown C.T."/>
            <person name="Hug L.A."/>
            <person name="Thomas B.C."/>
            <person name="Sharon I."/>
            <person name="Castelle C.J."/>
            <person name="Singh A."/>
            <person name="Wilkins M.J."/>
            <person name="Williams K.H."/>
            <person name="Banfield J.F."/>
        </authorList>
    </citation>
    <scope>NUCLEOTIDE SEQUENCE [LARGE SCALE GENOMIC DNA]</scope>
</reference>
<proteinExistence type="predicted"/>
<evidence type="ECO:0000256" key="1">
    <source>
        <dbReference type="SAM" id="Phobius"/>
    </source>
</evidence>